<evidence type="ECO:0000313" key="3">
    <source>
        <dbReference type="Proteomes" id="UP000521868"/>
    </source>
</evidence>
<feature type="transmembrane region" description="Helical" evidence="1">
    <location>
        <begin position="13"/>
        <end position="32"/>
    </location>
</feature>
<keyword evidence="1" id="KW-0472">Membrane</keyword>
<keyword evidence="3" id="KW-1185">Reference proteome</keyword>
<name>A0A7X6I8C6_9BURK</name>
<accession>A0A7X6I8C6</accession>
<dbReference type="RefSeq" id="WP_168109269.1">
    <property type="nucleotide sequence ID" value="NZ_VTOX01000009.1"/>
</dbReference>
<gene>
    <name evidence="2" type="ORF">RAMLITH_20140</name>
</gene>
<sequence length="167" mass="19746">MAVSQEVRDAWELASFVVTALGLPFAIAFFAWEQRKERDNEEEEGYQLLSNAYNDFLKVVLANPDLQLRSNEPLANPTPEQHERMLVIFDMLMSLFERAYLVAYKPDMSETEARRWNSWEDYMREWCHRDDFHNALPLLLRGEDPQFQSYLRRIDEEERGAASIISH</sequence>
<proteinExistence type="predicted"/>
<evidence type="ECO:0000256" key="1">
    <source>
        <dbReference type="SAM" id="Phobius"/>
    </source>
</evidence>
<protein>
    <recommendedName>
        <fullName evidence="4">DUF4760 domain-containing protein</fullName>
    </recommendedName>
</protein>
<keyword evidence="1" id="KW-1133">Transmembrane helix</keyword>
<dbReference type="AlphaFoldDB" id="A0A7X6I8C6"/>
<reference evidence="2 3" key="1">
    <citation type="journal article" date="2020" name="Nature">
        <title>Bacterial chemolithoautotrophy via manganese oxidation.</title>
        <authorList>
            <person name="Yu H."/>
            <person name="Leadbetter J.R."/>
        </authorList>
    </citation>
    <scope>NUCLEOTIDE SEQUENCE [LARGE SCALE GENOMIC DNA]</scope>
    <source>
        <strain evidence="2 3">RBP-1</strain>
    </source>
</reference>
<keyword evidence="1" id="KW-0812">Transmembrane</keyword>
<dbReference type="Proteomes" id="UP000521868">
    <property type="component" value="Unassembled WGS sequence"/>
</dbReference>
<comment type="caution">
    <text evidence="2">The sequence shown here is derived from an EMBL/GenBank/DDBJ whole genome shotgun (WGS) entry which is preliminary data.</text>
</comment>
<evidence type="ECO:0000313" key="2">
    <source>
        <dbReference type="EMBL" id="NKE68139.1"/>
    </source>
</evidence>
<dbReference type="EMBL" id="VTOX01000009">
    <property type="protein sequence ID" value="NKE68139.1"/>
    <property type="molecule type" value="Genomic_DNA"/>
</dbReference>
<organism evidence="2 3">
    <name type="scientific">Ramlibacter lithotrophicus</name>
    <dbReference type="NCBI Taxonomy" id="2606681"/>
    <lineage>
        <taxon>Bacteria</taxon>
        <taxon>Pseudomonadati</taxon>
        <taxon>Pseudomonadota</taxon>
        <taxon>Betaproteobacteria</taxon>
        <taxon>Burkholderiales</taxon>
        <taxon>Comamonadaceae</taxon>
        <taxon>Ramlibacter</taxon>
    </lineage>
</organism>
<evidence type="ECO:0008006" key="4">
    <source>
        <dbReference type="Google" id="ProtNLM"/>
    </source>
</evidence>